<evidence type="ECO:0000313" key="4">
    <source>
        <dbReference type="Proteomes" id="UP000244064"/>
    </source>
</evidence>
<dbReference type="RefSeq" id="WP_108104652.1">
    <property type="nucleotide sequence ID" value="NZ_QASN01000002.1"/>
</dbReference>
<evidence type="ECO:0000313" key="3">
    <source>
        <dbReference type="EMBL" id="PTU76380.1"/>
    </source>
</evidence>
<dbReference type="SUPFAM" id="SSF55008">
    <property type="entry name" value="HMA, heavy metal-associated domain"/>
    <property type="match status" value="1"/>
</dbReference>
<organism evidence="3 4">
    <name type="scientific">Pseudomonas mangrovi</name>
    <dbReference type="NCBI Taxonomy" id="2161748"/>
    <lineage>
        <taxon>Bacteria</taxon>
        <taxon>Pseudomonadati</taxon>
        <taxon>Pseudomonadota</taxon>
        <taxon>Gammaproteobacteria</taxon>
        <taxon>Pseudomonadales</taxon>
        <taxon>Pseudomonadaceae</taxon>
        <taxon>Pseudomonas</taxon>
    </lineage>
</organism>
<feature type="domain" description="HMA" evidence="2">
    <location>
        <begin position="1"/>
        <end position="63"/>
    </location>
</feature>
<accession>A0A2T5PF65</accession>
<proteinExistence type="predicted"/>
<gene>
    <name evidence="3" type="ORF">DBO85_01690</name>
</gene>
<evidence type="ECO:0000256" key="1">
    <source>
        <dbReference type="ARBA" id="ARBA00022723"/>
    </source>
</evidence>
<dbReference type="EMBL" id="QASN01000002">
    <property type="protein sequence ID" value="PTU76380.1"/>
    <property type="molecule type" value="Genomic_DNA"/>
</dbReference>
<reference evidence="3 4" key="1">
    <citation type="submission" date="2018-04" db="EMBL/GenBank/DDBJ databases">
        <title>Pseudomonas sp. nov., isolated from mangrove soil.</title>
        <authorList>
            <person name="Chen C."/>
        </authorList>
    </citation>
    <scope>NUCLEOTIDE SEQUENCE [LARGE SCALE GENOMIC DNA]</scope>
    <source>
        <strain evidence="3 4">TC-11</strain>
    </source>
</reference>
<dbReference type="Gene3D" id="3.30.70.100">
    <property type="match status" value="1"/>
</dbReference>
<name>A0A2T5PF65_9PSED</name>
<dbReference type="InterPro" id="IPR017969">
    <property type="entry name" value="Heavy-metal-associated_CS"/>
</dbReference>
<dbReference type="PROSITE" id="PS50846">
    <property type="entry name" value="HMA_2"/>
    <property type="match status" value="1"/>
</dbReference>
<protein>
    <submittedName>
        <fullName evidence="3">Copper resistance protein CopZ</fullName>
    </submittedName>
</protein>
<dbReference type="GO" id="GO:0046872">
    <property type="term" value="F:metal ion binding"/>
    <property type="evidence" value="ECO:0007669"/>
    <property type="project" value="UniProtKB-KW"/>
</dbReference>
<dbReference type="PROSITE" id="PS01047">
    <property type="entry name" value="HMA_1"/>
    <property type="match status" value="1"/>
</dbReference>
<comment type="caution">
    <text evidence="3">The sequence shown here is derived from an EMBL/GenBank/DDBJ whole genome shotgun (WGS) entry which is preliminary data.</text>
</comment>
<evidence type="ECO:0000259" key="2">
    <source>
        <dbReference type="PROSITE" id="PS50846"/>
    </source>
</evidence>
<dbReference type="Pfam" id="PF00403">
    <property type="entry name" value="HMA"/>
    <property type="match status" value="1"/>
</dbReference>
<dbReference type="InterPro" id="IPR036163">
    <property type="entry name" value="HMA_dom_sf"/>
</dbReference>
<dbReference type="InterPro" id="IPR006121">
    <property type="entry name" value="HMA_dom"/>
</dbReference>
<dbReference type="CDD" id="cd00371">
    <property type="entry name" value="HMA"/>
    <property type="match status" value="1"/>
</dbReference>
<sequence length="65" mass="6939">MMKFKVQGMNCGHCVAAVTRALQTLDPSAQVQVDLANGEVRTQGLFSEEQAAQAIRAEGYEVAVA</sequence>
<dbReference type="Proteomes" id="UP000244064">
    <property type="component" value="Unassembled WGS sequence"/>
</dbReference>
<keyword evidence="4" id="KW-1185">Reference proteome</keyword>
<dbReference type="AlphaFoldDB" id="A0A2T5PF65"/>
<dbReference type="OrthoDB" id="9814359at2"/>
<keyword evidence="1" id="KW-0479">Metal-binding</keyword>